<dbReference type="Gene3D" id="3.30.1450.10">
    <property type="match status" value="1"/>
</dbReference>
<accession>A0AAN0M828</accession>
<evidence type="ECO:0000259" key="3">
    <source>
        <dbReference type="Pfam" id="PF04355"/>
    </source>
</evidence>
<dbReference type="Proteomes" id="UP001470809">
    <property type="component" value="Chromosome"/>
</dbReference>
<keyword evidence="5" id="KW-1185">Reference proteome</keyword>
<keyword evidence="1" id="KW-0732">Signal</keyword>
<dbReference type="InterPro" id="IPR037873">
    <property type="entry name" value="BamE-like"/>
</dbReference>
<name>A0AAN0M828_9RHOB</name>
<dbReference type="AlphaFoldDB" id="A0AAN0M828"/>
<gene>
    <name evidence="4" type="ORF">AABB31_14750</name>
</gene>
<protein>
    <submittedName>
        <fullName evidence="4">Outer membrane protein assembly factor BamE</fullName>
    </submittedName>
</protein>
<dbReference type="RefSeq" id="WP_342075638.1">
    <property type="nucleotide sequence ID" value="NZ_CP151767.2"/>
</dbReference>
<dbReference type="PROSITE" id="PS51257">
    <property type="entry name" value="PROKAR_LIPOPROTEIN"/>
    <property type="match status" value="1"/>
</dbReference>
<evidence type="ECO:0000313" key="5">
    <source>
        <dbReference type="Proteomes" id="UP001470809"/>
    </source>
</evidence>
<evidence type="ECO:0000313" key="4">
    <source>
        <dbReference type="EMBL" id="WZU66313.1"/>
    </source>
</evidence>
<dbReference type="GO" id="GO:0019867">
    <property type="term" value="C:outer membrane"/>
    <property type="evidence" value="ECO:0007669"/>
    <property type="project" value="InterPro"/>
</dbReference>
<evidence type="ECO:0000256" key="2">
    <source>
        <dbReference type="ARBA" id="ARBA00023136"/>
    </source>
</evidence>
<sequence length="160" mass="17138">MGISTDRTCRQLRSTMLGLACIAAVGCTPINRFHGFTPSEAELSEVQVGQTTRGAVVEAFGPPTSQGALQNDKFYYVSSQFRYVGAFAPQEVKREVLAISFTPQGVVSNIARYGLEDGNVVTLDRRVTDDGINDVTFIGQLLGSFGRIDAGALLGDEPDS</sequence>
<feature type="domain" description="Outer membrane protein assembly factor BamE" evidence="3">
    <location>
        <begin position="38"/>
        <end position="110"/>
    </location>
</feature>
<dbReference type="KEGG" id="yrh:AABB31_14750"/>
<evidence type="ECO:0000256" key="1">
    <source>
        <dbReference type="ARBA" id="ARBA00022729"/>
    </source>
</evidence>
<organism evidence="4 5">
    <name type="scientific">Yoonia rhodophyticola</name>
    <dbReference type="NCBI Taxonomy" id="3137370"/>
    <lineage>
        <taxon>Bacteria</taxon>
        <taxon>Pseudomonadati</taxon>
        <taxon>Pseudomonadota</taxon>
        <taxon>Alphaproteobacteria</taxon>
        <taxon>Rhodobacterales</taxon>
        <taxon>Paracoccaceae</taxon>
        <taxon>Yoonia</taxon>
    </lineage>
</organism>
<keyword evidence="2" id="KW-0472">Membrane</keyword>
<dbReference type="InterPro" id="IPR007450">
    <property type="entry name" value="BamE_dom"/>
</dbReference>
<proteinExistence type="predicted"/>
<dbReference type="EMBL" id="CP151767">
    <property type="protein sequence ID" value="WZU66313.1"/>
    <property type="molecule type" value="Genomic_DNA"/>
</dbReference>
<dbReference type="Pfam" id="PF04355">
    <property type="entry name" value="BamE"/>
    <property type="match status" value="1"/>
</dbReference>
<reference evidence="4" key="1">
    <citation type="submission" date="2024-08" db="EMBL/GenBank/DDBJ databases">
        <title>Phylogenomic analyses of a clade within the roseobacter group suggest taxonomic reassignments of species of the genera Aestuariivita, Citreicella, Loktanella, Nautella, Pelagibaca, Ruegeria, Thalassobius, Thiobacimonas and Tropicibacter, and the proposal o.</title>
        <authorList>
            <person name="Jeon C.O."/>
        </authorList>
    </citation>
    <scope>NUCLEOTIDE SEQUENCE</scope>
    <source>
        <strain evidence="4">SS1-5</strain>
    </source>
</reference>